<dbReference type="Proteomes" id="UP000269721">
    <property type="component" value="Unassembled WGS sequence"/>
</dbReference>
<dbReference type="Pfam" id="PF03097">
    <property type="entry name" value="BRO1"/>
    <property type="match status" value="1"/>
</dbReference>
<feature type="domain" description="BRO1" evidence="2">
    <location>
        <begin position="3"/>
        <end position="102"/>
    </location>
</feature>
<protein>
    <submittedName>
        <fullName evidence="3">BRO1-like domain-containing protein</fullName>
    </submittedName>
</protein>
<sequence length="102" mass="11594">MATSFAIECRRTDRLSYAPALRAYIADSYAEDPDSYIDDLRNLDGLRGDIVVPDAHPASLNKLLKYYGQLVYLGSKFPIDEHHVCLCIRLSQTKNLVERYPS</sequence>
<comment type="similarity">
    <text evidence="1">Belongs to the palA/RIM20 family.</text>
</comment>
<proteinExistence type="inferred from homology"/>
<evidence type="ECO:0000256" key="1">
    <source>
        <dbReference type="ARBA" id="ARBA00038154"/>
    </source>
</evidence>
<name>A0A4V1IR16_9FUNG</name>
<dbReference type="AlphaFoldDB" id="A0A4V1IR16"/>
<dbReference type="PANTHER" id="PTHR23030">
    <property type="entry name" value="PCD6 INTERACTING PROTEIN-RELATED"/>
    <property type="match status" value="1"/>
</dbReference>
<dbReference type="InterPro" id="IPR004328">
    <property type="entry name" value="BRO1_dom"/>
</dbReference>
<evidence type="ECO:0000313" key="4">
    <source>
        <dbReference type="Proteomes" id="UP000269721"/>
    </source>
</evidence>
<dbReference type="PANTHER" id="PTHR23030:SF39">
    <property type="entry name" value="PROGRAMMED CELL DEATH 6-INTERACTING PROTEIN"/>
    <property type="match status" value="1"/>
</dbReference>
<dbReference type="GO" id="GO:0005768">
    <property type="term" value="C:endosome"/>
    <property type="evidence" value="ECO:0007669"/>
    <property type="project" value="TreeGrafter"/>
</dbReference>
<gene>
    <name evidence="3" type="ORF">BDK51DRAFT_19403</name>
</gene>
<dbReference type="OrthoDB" id="64867at2759"/>
<evidence type="ECO:0000259" key="2">
    <source>
        <dbReference type="PROSITE" id="PS51180"/>
    </source>
</evidence>
<organism evidence="3 4">
    <name type="scientific">Blyttiomyces helicus</name>
    <dbReference type="NCBI Taxonomy" id="388810"/>
    <lineage>
        <taxon>Eukaryota</taxon>
        <taxon>Fungi</taxon>
        <taxon>Fungi incertae sedis</taxon>
        <taxon>Chytridiomycota</taxon>
        <taxon>Chytridiomycota incertae sedis</taxon>
        <taxon>Chytridiomycetes</taxon>
        <taxon>Chytridiomycetes incertae sedis</taxon>
        <taxon>Blyttiomyces</taxon>
    </lineage>
</organism>
<dbReference type="InterPro" id="IPR038499">
    <property type="entry name" value="BRO1_sf"/>
</dbReference>
<reference evidence="4" key="1">
    <citation type="journal article" date="2018" name="Nat. Microbiol.">
        <title>Leveraging single-cell genomics to expand the fungal tree of life.</title>
        <authorList>
            <person name="Ahrendt S.R."/>
            <person name="Quandt C.A."/>
            <person name="Ciobanu D."/>
            <person name="Clum A."/>
            <person name="Salamov A."/>
            <person name="Andreopoulos B."/>
            <person name="Cheng J.F."/>
            <person name="Woyke T."/>
            <person name="Pelin A."/>
            <person name="Henrissat B."/>
            <person name="Reynolds N.K."/>
            <person name="Benny G.L."/>
            <person name="Smith M.E."/>
            <person name="James T.Y."/>
            <person name="Grigoriev I.V."/>
        </authorList>
    </citation>
    <scope>NUCLEOTIDE SEQUENCE [LARGE SCALE GENOMIC DNA]</scope>
</reference>
<dbReference type="Gene3D" id="1.25.40.280">
    <property type="entry name" value="alix/aip1 like domains"/>
    <property type="match status" value="1"/>
</dbReference>
<dbReference type="EMBL" id="KZ996679">
    <property type="protein sequence ID" value="RKO88487.1"/>
    <property type="molecule type" value="Genomic_DNA"/>
</dbReference>
<dbReference type="PROSITE" id="PS51180">
    <property type="entry name" value="BRO1"/>
    <property type="match status" value="1"/>
</dbReference>
<keyword evidence="4" id="KW-1185">Reference proteome</keyword>
<evidence type="ECO:0000313" key="3">
    <source>
        <dbReference type="EMBL" id="RKO88487.1"/>
    </source>
</evidence>
<accession>A0A4V1IR16</accession>